<evidence type="ECO:0000313" key="2">
    <source>
        <dbReference type="EMBL" id="MDI1493492.1"/>
    </source>
</evidence>
<proteinExistence type="predicted"/>
<dbReference type="Proteomes" id="UP001161017">
    <property type="component" value="Unassembled WGS sequence"/>
</dbReference>
<protein>
    <submittedName>
        <fullName evidence="2">Uncharacterized protein</fullName>
    </submittedName>
</protein>
<evidence type="ECO:0000256" key="1">
    <source>
        <dbReference type="SAM" id="MobiDB-lite"/>
    </source>
</evidence>
<reference evidence="2" key="1">
    <citation type="journal article" date="2023" name="Genome Biol. Evol.">
        <title>First Whole Genome Sequence and Flow Cytometry Genome Size Data for the Lichen-Forming Fungus Ramalina farinacea (Ascomycota).</title>
        <authorList>
            <person name="Llewellyn T."/>
            <person name="Mian S."/>
            <person name="Hill R."/>
            <person name="Leitch I.J."/>
            <person name="Gaya E."/>
        </authorList>
    </citation>
    <scope>NUCLEOTIDE SEQUENCE</scope>
    <source>
        <strain evidence="2">LIQ254RAFAR</strain>
    </source>
</reference>
<dbReference type="AlphaFoldDB" id="A0AA43QWC1"/>
<evidence type="ECO:0000313" key="3">
    <source>
        <dbReference type="Proteomes" id="UP001161017"/>
    </source>
</evidence>
<comment type="caution">
    <text evidence="2">The sequence shown here is derived from an EMBL/GenBank/DDBJ whole genome shotgun (WGS) entry which is preliminary data.</text>
</comment>
<dbReference type="EMBL" id="JAPUFD010000027">
    <property type="protein sequence ID" value="MDI1493492.1"/>
    <property type="molecule type" value="Genomic_DNA"/>
</dbReference>
<sequence>MNDSYPDVLVRDYALPDHIKPVDDNGTSDGHARTGPTAQQQGLVAIIPPSSWSLQQSIKRRSVQSTSQFPIPTNYTISISAAKAKVFTNKHACHMTLTRHPNLTSSGPTKGDTFATYDLDPQEARITLPSPATNGKRLSSLPQSGITVMHAKNNHYPTYFPDETPLEWRQMGPSPTVMELVELLGQGGPKRVAVWVYTSELVQQYDPATGKRIETRKNEVGELHVVREKGGVEGYREWVLVSLVGVVEMKRRRY</sequence>
<gene>
    <name evidence="2" type="ORF">OHK93_005282</name>
</gene>
<name>A0AA43QWC1_9LECA</name>
<organism evidence="2 3">
    <name type="scientific">Ramalina farinacea</name>
    <dbReference type="NCBI Taxonomy" id="258253"/>
    <lineage>
        <taxon>Eukaryota</taxon>
        <taxon>Fungi</taxon>
        <taxon>Dikarya</taxon>
        <taxon>Ascomycota</taxon>
        <taxon>Pezizomycotina</taxon>
        <taxon>Lecanoromycetes</taxon>
        <taxon>OSLEUM clade</taxon>
        <taxon>Lecanoromycetidae</taxon>
        <taxon>Lecanorales</taxon>
        <taxon>Lecanorineae</taxon>
        <taxon>Ramalinaceae</taxon>
        <taxon>Ramalina</taxon>
    </lineage>
</organism>
<accession>A0AA43QWC1</accession>
<keyword evidence="3" id="KW-1185">Reference proteome</keyword>
<feature type="region of interest" description="Disordered" evidence="1">
    <location>
        <begin position="16"/>
        <end position="40"/>
    </location>
</feature>